<evidence type="ECO:0008006" key="3">
    <source>
        <dbReference type="Google" id="ProtNLM"/>
    </source>
</evidence>
<accession>A0ABQ0MR28</accession>
<name>A0ABQ0MR28_9GAMM</name>
<proteinExistence type="predicted"/>
<dbReference type="EMBL" id="BDQM01000002">
    <property type="protein sequence ID" value="GAW94810.1"/>
    <property type="molecule type" value="Genomic_DNA"/>
</dbReference>
<dbReference type="PROSITE" id="PS51257">
    <property type="entry name" value="PROKAR_LIPOPROTEIN"/>
    <property type="match status" value="1"/>
</dbReference>
<protein>
    <recommendedName>
        <fullName evidence="3">Lipoprotein</fullName>
    </recommendedName>
</protein>
<keyword evidence="2" id="KW-1185">Reference proteome</keyword>
<dbReference type="RefSeq" id="WP_057180014.1">
    <property type="nucleotide sequence ID" value="NZ_BDQM01000002.1"/>
</dbReference>
<dbReference type="Proteomes" id="UP000197068">
    <property type="component" value="Unassembled WGS sequence"/>
</dbReference>
<organism evidence="1 2">
    <name type="scientific">Colwellia marinimaniae</name>
    <dbReference type="NCBI Taxonomy" id="1513592"/>
    <lineage>
        <taxon>Bacteria</taxon>
        <taxon>Pseudomonadati</taxon>
        <taxon>Pseudomonadota</taxon>
        <taxon>Gammaproteobacteria</taxon>
        <taxon>Alteromonadales</taxon>
        <taxon>Colwelliaceae</taxon>
        <taxon>Colwellia</taxon>
    </lineage>
</organism>
<evidence type="ECO:0000313" key="1">
    <source>
        <dbReference type="EMBL" id="GAW94810.1"/>
    </source>
</evidence>
<evidence type="ECO:0000313" key="2">
    <source>
        <dbReference type="Proteomes" id="UP000197068"/>
    </source>
</evidence>
<sequence length="454" mass="49871">MNKYLISPLLLTILLQGCGGSSSSTPPEPSEPPEPVEYNFSLTSQLSNDCGVSSAFMEIELLLQDDTWQTLKTYQPDDNGVISFITQDEFINYTIVAKNQQGDEAEGLNVVSFYQASSDTPSHYQAQFDSLSLVDNASSCECVTKDLNLVHAPLAMDRTVTSSANFDKPKPIDESNTLFEGVRVCRIIGGNWPLHSFSVEGLGGNQKLIAAGNFFDLNAEDNSGGAWSLFATLSATSYQLTLPYQELTSVQLINGEKYFATQVAEGEQSLLIFDNHLHTSESYYQSQASMTWVPSGSIFGTAVSKTKHQVISTIIEESLSVMAGVNEPAFNEPYFDEIKADGSYDYRAVAAFPMAIINFVFRTTDPETGLAMPAQWTFYGPEEGTLAISAPLTGYEDIIDIKTSKESQDVQLINSKISNTYSDYIKYYQGDSSADLTNDFVKDMTAIELALKFN</sequence>
<reference evidence="1 2" key="1">
    <citation type="submission" date="2017-06" db="EMBL/GenBank/DDBJ databases">
        <title>Whole Genome Sequences of Colwellia marinimaniae MTCD1.</title>
        <authorList>
            <person name="Kusumoto H."/>
            <person name="Inoue M."/>
            <person name="Tanikawa K."/>
            <person name="Maeji H."/>
            <person name="Cameron J.H."/>
            <person name="Bartlett D.H."/>
        </authorList>
    </citation>
    <scope>NUCLEOTIDE SEQUENCE [LARGE SCALE GENOMIC DNA]</scope>
    <source>
        <strain evidence="1 2">MTCD1</strain>
    </source>
</reference>
<gene>
    <name evidence="1" type="ORF">MTCD1_00407</name>
</gene>
<comment type="caution">
    <text evidence="1">The sequence shown here is derived from an EMBL/GenBank/DDBJ whole genome shotgun (WGS) entry which is preliminary data.</text>
</comment>